<reference evidence="1 2" key="1">
    <citation type="journal article" date="2020" name="Front. Microbiol.">
        <title>Single-cell genomics of novel Actinobacteria with the Wood-Ljungdahl pathway discovered in a serpentinizing system.</title>
        <authorList>
            <person name="Merino N."/>
            <person name="Kawai M."/>
            <person name="Boyd E.S."/>
            <person name="Colman D.R."/>
            <person name="McGlynn S.E."/>
            <person name="Nealson K.H."/>
            <person name="Kurokawa K."/>
            <person name="Hongoh Y."/>
        </authorList>
    </citation>
    <scope>NUCLEOTIDE SEQUENCE [LARGE SCALE GENOMIC DNA]</scope>
    <source>
        <strain evidence="1 2">S06</strain>
    </source>
</reference>
<name>A0A6V8NT18_9ACTN</name>
<feature type="non-terminal residue" evidence="1">
    <location>
        <position position="46"/>
    </location>
</feature>
<evidence type="ECO:0000313" key="1">
    <source>
        <dbReference type="EMBL" id="GFP22514.1"/>
    </source>
</evidence>
<comment type="caution">
    <text evidence="1">The sequence shown here is derived from an EMBL/GenBank/DDBJ whole genome shotgun (WGS) entry which is preliminary data.</text>
</comment>
<accession>A0A6V8NT18</accession>
<dbReference type="AlphaFoldDB" id="A0A6V8NT18"/>
<sequence length="46" mass="5445">MQSAAKILCLLFGEDFSTRPVRRIIRLTLQRHLPEYIQYAVVQLKK</sequence>
<gene>
    <name evidence="1" type="ORF">HKBW3S06_01742</name>
</gene>
<dbReference type="Proteomes" id="UP000580051">
    <property type="component" value="Unassembled WGS sequence"/>
</dbReference>
<protein>
    <submittedName>
        <fullName evidence="1">Uncharacterized protein</fullName>
    </submittedName>
</protein>
<dbReference type="EMBL" id="BLRV01000477">
    <property type="protein sequence ID" value="GFP22514.1"/>
    <property type="molecule type" value="Genomic_DNA"/>
</dbReference>
<evidence type="ECO:0000313" key="2">
    <source>
        <dbReference type="Proteomes" id="UP000580051"/>
    </source>
</evidence>
<organism evidence="1 2">
    <name type="scientific">Candidatus Hakubella thermalkaliphila</name>
    <dbReference type="NCBI Taxonomy" id="2754717"/>
    <lineage>
        <taxon>Bacteria</taxon>
        <taxon>Bacillati</taxon>
        <taxon>Actinomycetota</taxon>
        <taxon>Actinomycetota incertae sedis</taxon>
        <taxon>Candidatus Hakubellales</taxon>
        <taxon>Candidatus Hakubellaceae</taxon>
        <taxon>Candidatus Hakubella</taxon>
    </lineage>
</organism>
<proteinExistence type="predicted"/>